<dbReference type="EMBL" id="AWUE01018684">
    <property type="protein sequence ID" value="OMO78904.1"/>
    <property type="molecule type" value="Genomic_DNA"/>
</dbReference>
<proteinExistence type="predicted"/>
<dbReference type="AlphaFoldDB" id="A0A1R3I8L2"/>
<evidence type="ECO:0000313" key="1">
    <source>
        <dbReference type="EMBL" id="OMO78904.1"/>
    </source>
</evidence>
<dbReference type="OrthoDB" id="1931397at2759"/>
<evidence type="ECO:0000313" key="2">
    <source>
        <dbReference type="Proteomes" id="UP000187203"/>
    </source>
</evidence>
<accession>A0A1R3I8L2</accession>
<sequence length="128" mass="14704">MKRDEGLKTRAMELPKLQRRPVESAEEENGEIFGVILSRSRSATCSILALRAEKENTNSSLKRAFSLRRSSSVSTPTGYYKIFHHCDDLPVADAHNEVMHVAGKSRRRRRRRANIFEACRRLIHRVLA</sequence>
<gene>
    <name evidence="1" type="ORF">COLO4_24645</name>
</gene>
<dbReference type="PANTHER" id="PTHR38386">
    <property type="entry name" value="OS05G0426900 PROTEIN"/>
    <property type="match status" value="1"/>
</dbReference>
<organism evidence="1 2">
    <name type="scientific">Corchorus olitorius</name>
    <dbReference type="NCBI Taxonomy" id="93759"/>
    <lineage>
        <taxon>Eukaryota</taxon>
        <taxon>Viridiplantae</taxon>
        <taxon>Streptophyta</taxon>
        <taxon>Embryophyta</taxon>
        <taxon>Tracheophyta</taxon>
        <taxon>Spermatophyta</taxon>
        <taxon>Magnoliopsida</taxon>
        <taxon>eudicotyledons</taxon>
        <taxon>Gunneridae</taxon>
        <taxon>Pentapetalae</taxon>
        <taxon>rosids</taxon>
        <taxon>malvids</taxon>
        <taxon>Malvales</taxon>
        <taxon>Malvaceae</taxon>
        <taxon>Grewioideae</taxon>
        <taxon>Apeibeae</taxon>
        <taxon>Corchorus</taxon>
    </lineage>
</organism>
<dbReference type="Proteomes" id="UP000187203">
    <property type="component" value="Unassembled WGS sequence"/>
</dbReference>
<reference evidence="2" key="1">
    <citation type="submission" date="2013-09" db="EMBL/GenBank/DDBJ databases">
        <title>Corchorus olitorius genome sequencing.</title>
        <authorList>
            <person name="Alam M."/>
            <person name="Haque M.S."/>
            <person name="Islam M.S."/>
            <person name="Emdad E.M."/>
            <person name="Islam M.M."/>
            <person name="Ahmed B."/>
            <person name="Halim A."/>
            <person name="Hossen Q.M.M."/>
            <person name="Hossain M.Z."/>
            <person name="Ahmed R."/>
            <person name="Khan M.M."/>
            <person name="Islam R."/>
            <person name="Rashid M.M."/>
            <person name="Khan S.A."/>
            <person name="Rahman M.S."/>
            <person name="Alam M."/>
            <person name="Yahiya A.S."/>
            <person name="Khan M.S."/>
            <person name="Azam M.S."/>
            <person name="Haque T."/>
            <person name="Lashkar M.Z.H."/>
            <person name="Akhand A.I."/>
            <person name="Morshed G."/>
            <person name="Roy S."/>
            <person name="Uddin K.S."/>
            <person name="Rabeya T."/>
            <person name="Hossain A.S."/>
            <person name="Chowdhury A."/>
            <person name="Snigdha A.R."/>
            <person name="Mortoza M.S."/>
            <person name="Matin S.A."/>
            <person name="Hoque S.M.E."/>
            <person name="Islam M.K."/>
            <person name="Roy D.K."/>
            <person name="Haider R."/>
            <person name="Moosa M.M."/>
            <person name="Elias S.M."/>
            <person name="Hasan A.M."/>
            <person name="Jahan S."/>
            <person name="Shafiuddin M."/>
            <person name="Mahmood N."/>
            <person name="Shommy N.S."/>
        </authorList>
    </citation>
    <scope>NUCLEOTIDE SEQUENCE [LARGE SCALE GENOMIC DNA]</scope>
    <source>
        <strain evidence="2">cv. O-4</strain>
    </source>
</reference>
<comment type="caution">
    <text evidence="1">The sequence shown here is derived from an EMBL/GenBank/DDBJ whole genome shotgun (WGS) entry which is preliminary data.</text>
</comment>
<name>A0A1R3I8L2_9ROSI</name>
<keyword evidence="2" id="KW-1185">Reference proteome</keyword>
<protein>
    <submittedName>
        <fullName evidence="1">Uncharacterized protein</fullName>
    </submittedName>
</protein>
<dbReference type="PANTHER" id="PTHR38386:SF7">
    <property type="entry name" value="TOPOISOMERASE 1-ASSOCIATED FACTOR 1"/>
    <property type="match status" value="1"/>
</dbReference>